<dbReference type="Proteomes" id="UP001157160">
    <property type="component" value="Unassembled WGS sequence"/>
</dbReference>
<comment type="similarity">
    <text evidence="1">Belongs to the bacterial solute-binding protein 8 family.</text>
</comment>
<evidence type="ECO:0000259" key="3">
    <source>
        <dbReference type="PROSITE" id="PS50983"/>
    </source>
</evidence>
<dbReference type="PANTHER" id="PTHR30535">
    <property type="entry name" value="VITAMIN B12-BINDING PROTEIN"/>
    <property type="match status" value="1"/>
</dbReference>
<name>A0AA37X9S8_9MICO</name>
<dbReference type="AlphaFoldDB" id="A0AA37X9S8"/>
<accession>A0AA37X9S8</accession>
<evidence type="ECO:0000313" key="6">
    <source>
        <dbReference type="Proteomes" id="UP001157160"/>
    </source>
</evidence>
<evidence type="ECO:0000256" key="2">
    <source>
        <dbReference type="SAM" id="SignalP"/>
    </source>
</evidence>
<proteinExistence type="inferred from homology"/>
<dbReference type="PANTHER" id="PTHR30535:SF4">
    <property type="entry name" value="HEMIN-BINDING PERIPLASMIC PROTEIN HMUT"/>
    <property type="match status" value="1"/>
</dbReference>
<organism evidence="4 6">
    <name type="scientific">Arenivirga flava</name>
    <dbReference type="NCBI Taxonomy" id="1930060"/>
    <lineage>
        <taxon>Bacteria</taxon>
        <taxon>Bacillati</taxon>
        <taxon>Actinomycetota</taxon>
        <taxon>Actinomycetes</taxon>
        <taxon>Micrococcales</taxon>
        <taxon>Microbacteriaceae</taxon>
        <taxon>Arenivirga</taxon>
    </lineage>
</organism>
<keyword evidence="2" id="KW-0732">Signal</keyword>
<dbReference type="EMBL" id="BSUL01000002">
    <property type="protein sequence ID" value="GMA29997.1"/>
    <property type="molecule type" value="Genomic_DNA"/>
</dbReference>
<comment type="caution">
    <text evidence="4">The sequence shown here is derived from an EMBL/GenBank/DDBJ whole genome shotgun (WGS) entry which is preliminary data.</text>
</comment>
<keyword evidence="6" id="KW-1185">Reference proteome</keyword>
<dbReference type="PROSITE" id="PS51257">
    <property type="entry name" value="PROKAR_LIPOPROTEIN"/>
    <property type="match status" value="1"/>
</dbReference>
<dbReference type="SUPFAM" id="SSF53807">
    <property type="entry name" value="Helical backbone' metal receptor"/>
    <property type="match status" value="1"/>
</dbReference>
<reference evidence="4 6" key="1">
    <citation type="journal article" date="2014" name="Int. J. Syst. Evol. Microbiol.">
        <title>Complete genome sequence of Corynebacterium casei LMG S-19264T (=DSM 44701T), isolated from a smear-ripened cheese.</title>
        <authorList>
            <consortium name="US DOE Joint Genome Institute (JGI-PGF)"/>
            <person name="Walter F."/>
            <person name="Albersmeier A."/>
            <person name="Kalinowski J."/>
            <person name="Ruckert C."/>
        </authorList>
    </citation>
    <scope>NUCLEOTIDE SEQUENCE [LARGE SCALE GENOMIC DNA]</scope>
    <source>
        <strain evidence="4 6">NBRC 112289</strain>
    </source>
</reference>
<feature type="signal peptide" evidence="2">
    <location>
        <begin position="1"/>
        <end position="22"/>
    </location>
</feature>
<evidence type="ECO:0000313" key="4">
    <source>
        <dbReference type="EMBL" id="GMA26760.1"/>
    </source>
</evidence>
<feature type="domain" description="Fe/B12 periplasmic-binding" evidence="3">
    <location>
        <begin position="99"/>
        <end position="365"/>
    </location>
</feature>
<sequence length="366" mass="37462">MMRRTAGIPLGILAIVALAACAGPSGSGPLEAVAEQPRVPLSELATLDDPGAYVGESTALVADAAIEPVLDDPRPELPVTIASHDLAGDVEVTVDDASRIIAMDLSGSLAATVWGLGLGGSLVGRDVSTTFPGSEDLPVVTSGGHSVNAESVLGLDPSVVITDGSIGPNDVVLQLRDAGVPVVFVDTATSYEGAEQQAREVAAALGVPEAGELLAERIRSDIADAVRQIAAIAPQDESERLRMAFLYLRGSAGVYYLFGEESGADELITALGGIDAAGEIGWTGMIPATDEAFTELDPDLILVMTDGLESVGGVDGLLAEKPAIALTAAGEHRRFVDMADGQVLSFGPRSAEVLDALARAIYAPEA</sequence>
<gene>
    <name evidence="4" type="ORF">GCM10025874_00130</name>
    <name evidence="5" type="ORF">GCM10025874_32500</name>
</gene>
<feature type="chain" id="PRO_5041589035" evidence="2">
    <location>
        <begin position="23"/>
        <end position="366"/>
    </location>
</feature>
<dbReference type="EMBL" id="BSUL01000001">
    <property type="protein sequence ID" value="GMA26760.1"/>
    <property type="molecule type" value="Genomic_DNA"/>
</dbReference>
<dbReference type="InterPro" id="IPR002491">
    <property type="entry name" value="ABC_transptr_periplasmic_BD"/>
</dbReference>
<evidence type="ECO:0000313" key="5">
    <source>
        <dbReference type="EMBL" id="GMA29997.1"/>
    </source>
</evidence>
<dbReference type="PROSITE" id="PS50983">
    <property type="entry name" value="FE_B12_PBP"/>
    <property type="match status" value="1"/>
</dbReference>
<dbReference type="Pfam" id="PF01497">
    <property type="entry name" value="Peripla_BP_2"/>
    <property type="match status" value="1"/>
</dbReference>
<reference evidence="4" key="2">
    <citation type="submission" date="2023-02" db="EMBL/GenBank/DDBJ databases">
        <authorList>
            <person name="Sun Q."/>
            <person name="Mori K."/>
        </authorList>
    </citation>
    <scope>NUCLEOTIDE SEQUENCE</scope>
    <source>
        <strain evidence="4">NBRC 112289</strain>
    </source>
</reference>
<dbReference type="Gene3D" id="3.40.50.1980">
    <property type="entry name" value="Nitrogenase molybdenum iron protein domain"/>
    <property type="match status" value="2"/>
</dbReference>
<dbReference type="InterPro" id="IPR050902">
    <property type="entry name" value="ABC_Transporter_SBP"/>
</dbReference>
<protein>
    <submittedName>
        <fullName evidence="4">ABC transporter substrate-binding protein</fullName>
    </submittedName>
</protein>
<evidence type="ECO:0000256" key="1">
    <source>
        <dbReference type="ARBA" id="ARBA00008814"/>
    </source>
</evidence>